<dbReference type="PANTHER" id="PTHR10846:SF8">
    <property type="entry name" value="INNER MEMBRANE PROTEIN YRBG"/>
    <property type="match status" value="1"/>
</dbReference>
<evidence type="ECO:0000313" key="7">
    <source>
        <dbReference type="EMBL" id="SDU31356.1"/>
    </source>
</evidence>
<dbReference type="Proteomes" id="UP000243924">
    <property type="component" value="Chromosome I"/>
</dbReference>
<feature type="transmembrane region" description="Helical" evidence="5">
    <location>
        <begin position="303"/>
        <end position="322"/>
    </location>
</feature>
<dbReference type="EMBL" id="LT629787">
    <property type="protein sequence ID" value="SDU31356.1"/>
    <property type="molecule type" value="Genomic_DNA"/>
</dbReference>
<comment type="subcellular location">
    <subcellularLocation>
        <location evidence="1">Membrane</location>
        <topology evidence="1">Multi-pass membrane protein</topology>
    </subcellularLocation>
</comment>
<evidence type="ECO:0000313" key="8">
    <source>
        <dbReference type="Proteomes" id="UP000243924"/>
    </source>
</evidence>
<dbReference type="RefSeq" id="WP_092388564.1">
    <property type="nucleotide sequence ID" value="NZ_LT629787.1"/>
</dbReference>
<feature type="transmembrane region" description="Helical" evidence="5">
    <location>
        <begin position="78"/>
        <end position="96"/>
    </location>
</feature>
<feature type="transmembrane region" description="Helical" evidence="5">
    <location>
        <begin position="274"/>
        <end position="291"/>
    </location>
</feature>
<keyword evidence="3 5" id="KW-1133">Transmembrane helix</keyword>
<dbReference type="InterPro" id="IPR004837">
    <property type="entry name" value="NaCa_Exmemb"/>
</dbReference>
<dbReference type="GO" id="GO:0006874">
    <property type="term" value="P:intracellular calcium ion homeostasis"/>
    <property type="evidence" value="ECO:0007669"/>
    <property type="project" value="TreeGrafter"/>
</dbReference>
<name>A0A1H2HHU4_9GAMM</name>
<feature type="transmembrane region" description="Helical" evidence="5">
    <location>
        <begin position="28"/>
        <end position="47"/>
    </location>
</feature>
<dbReference type="InterPro" id="IPR044880">
    <property type="entry name" value="NCX_ion-bd_dom_sf"/>
</dbReference>
<feature type="domain" description="Sodium/calcium exchanger membrane region" evidence="6">
    <location>
        <begin position="173"/>
        <end position="316"/>
    </location>
</feature>
<evidence type="ECO:0000256" key="5">
    <source>
        <dbReference type="SAM" id="Phobius"/>
    </source>
</evidence>
<dbReference type="Pfam" id="PF01699">
    <property type="entry name" value="Na_Ca_ex"/>
    <property type="match status" value="2"/>
</dbReference>
<sequence>MLLAALALIVGLIVLVWSADRFIDGASATALHLGVPSLLIGMLIIGFGTSAPELMVSALSALQGNPSLALGNAYGSNIANIGLVIGLVAVLSPITVHSQIVRKELPILLGITLLSGALLLNGQLDRLDAGLLLLVFFALFAWSIVQGIKGRDDVLIGEIDSSLQAHPMPMGKAIAWLVIGLLLLVASSRLLVWGAVDIATALGVSELVIGLTIVAIGTSLPELAAAIAAVRKNEHDLVLGNIIGSGLFNTLAVVGLAAAISPLSVEPALLQRDWVLMLVLTVALLVFALSRRGRGGRINRVEGGCLLLVYLGYLGWLGMHLAG</sequence>
<feature type="transmembrane region" description="Helical" evidence="5">
    <location>
        <begin position="130"/>
        <end position="148"/>
    </location>
</feature>
<feature type="domain" description="Sodium/calcium exchanger membrane region" evidence="6">
    <location>
        <begin position="4"/>
        <end position="144"/>
    </location>
</feature>
<evidence type="ECO:0000256" key="4">
    <source>
        <dbReference type="ARBA" id="ARBA00023136"/>
    </source>
</evidence>
<protein>
    <submittedName>
        <fullName evidence="7">Cation:H+ antiporter</fullName>
    </submittedName>
</protein>
<dbReference type="Gene3D" id="1.20.1420.30">
    <property type="entry name" value="NCX, central ion-binding region"/>
    <property type="match status" value="2"/>
</dbReference>
<keyword evidence="2 5" id="KW-0812">Transmembrane</keyword>
<keyword evidence="4 5" id="KW-0472">Membrane</keyword>
<feature type="transmembrane region" description="Helical" evidence="5">
    <location>
        <begin position="208"/>
        <end position="230"/>
    </location>
</feature>
<dbReference type="STRING" id="1434072.SAMN05216210_3049"/>
<dbReference type="GO" id="GO:0005262">
    <property type="term" value="F:calcium channel activity"/>
    <property type="evidence" value="ECO:0007669"/>
    <property type="project" value="TreeGrafter"/>
</dbReference>
<dbReference type="GO" id="GO:0005886">
    <property type="term" value="C:plasma membrane"/>
    <property type="evidence" value="ECO:0007669"/>
    <property type="project" value="TreeGrafter"/>
</dbReference>
<feature type="transmembrane region" description="Helical" evidence="5">
    <location>
        <begin position="237"/>
        <end position="262"/>
    </location>
</feature>
<reference evidence="8" key="1">
    <citation type="submission" date="2016-10" db="EMBL/GenBank/DDBJ databases">
        <authorList>
            <person name="Varghese N."/>
            <person name="Submissions S."/>
        </authorList>
    </citation>
    <scope>NUCLEOTIDE SEQUENCE [LARGE SCALE GENOMIC DNA]</scope>
    <source>
        <strain evidence="8">CECT 8338</strain>
    </source>
</reference>
<evidence type="ECO:0000259" key="6">
    <source>
        <dbReference type="Pfam" id="PF01699"/>
    </source>
</evidence>
<dbReference type="OrthoDB" id="9794225at2"/>
<gene>
    <name evidence="7" type="ORF">SAMN05216210_3049</name>
</gene>
<dbReference type="AlphaFoldDB" id="A0A1H2HHU4"/>
<proteinExistence type="predicted"/>
<feature type="transmembrane region" description="Helical" evidence="5">
    <location>
        <begin position="173"/>
        <end position="196"/>
    </location>
</feature>
<dbReference type="PANTHER" id="PTHR10846">
    <property type="entry name" value="SODIUM/POTASSIUM/CALCIUM EXCHANGER"/>
    <property type="match status" value="1"/>
</dbReference>
<keyword evidence="8" id="KW-1185">Reference proteome</keyword>
<dbReference type="InterPro" id="IPR004481">
    <property type="entry name" value="K/Na/Ca-exchanger"/>
</dbReference>
<evidence type="ECO:0000256" key="1">
    <source>
        <dbReference type="ARBA" id="ARBA00004141"/>
    </source>
</evidence>
<feature type="transmembrane region" description="Helical" evidence="5">
    <location>
        <begin position="105"/>
        <end position="124"/>
    </location>
</feature>
<evidence type="ECO:0000256" key="2">
    <source>
        <dbReference type="ARBA" id="ARBA00022692"/>
    </source>
</evidence>
<accession>A0A1H2HHU4</accession>
<dbReference type="NCBIfam" id="TIGR00367">
    <property type="entry name" value="calcium/sodium antiporter"/>
    <property type="match status" value="1"/>
</dbReference>
<evidence type="ECO:0000256" key="3">
    <source>
        <dbReference type="ARBA" id="ARBA00022989"/>
    </source>
</evidence>
<dbReference type="GO" id="GO:0008273">
    <property type="term" value="F:calcium, potassium:sodium antiporter activity"/>
    <property type="evidence" value="ECO:0007669"/>
    <property type="project" value="TreeGrafter"/>
</dbReference>
<organism evidence="7 8">
    <name type="scientific">Halopseudomonas salegens</name>
    <dbReference type="NCBI Taxonomy" id="1434072"/>
    <lineage>
        <taxon>Bacteria</taxon>
        <taxon>Pseudomonadati</taxon>
        <taxon>Pseudomonadota</taxon>
        <taxon>Gammaproteobacteria</taxon>
        <taxon>Pseudomonadales</taxon>
        <taxon>Pseudomonadaceae</taxon>
        <taxon>Halopseudomonas</taxon>
    </lineage>
</organism>